<dbReference type="EMBL" id="CAJOBH010123284">
    <property type="protein sequence ID" value="CAF4722521.1"/>
    <property type="molecule type" value="Genomic_DNA"/>
</dbReference>
<evidence type="ECO:0000313" key="2">
    <source>
        <dbReference type="Proteomes" id="UP000681967"/>
    </source>
</evidence>
<accession>A0A8S3AJ34</accession>
<evidence type="ECO:0000313" key="1">
    <source>
        <dbReference type="EMBL" id="CAF4722521.1"/>
    </source>
</evidence>
<name>A0A8S3AJ34_9BILA</name>
<feature type="non-terminal residue" evidence="1">
    <location>
        <position position="1"/>
    </location>
</feature>
<dbReference type="AlphaFoldDB" id="A0A8S3AJ34"/>
<evidence type="ECO:0008006" key="3">
    <source>
        <dbReference type="Google" id="ProtNLM"/>
    </source>
</evidence>
<sequence length="57" mass="6315">LGNCQTWNKNHCGRRPLVADDDIGKVVGGFQSAVGDWPWSVSVNSHFFKVSYGLSNY</sequence>
<reference evidence="1" key="1">
    <citation type="submission" date="2021-02" db="EMBL/GenBank/DDBJ databases">
        <authorList>
            <person name="Nowell W R."/>
        </authorList>
    </citation>
    <scope>NUCLEOTIDE SEQUENCE</scope>
</reference>
<proteinExistence type="predicted"/>
<dbReference type="Proteomes" id="UP000681967">
    <property type="component" value="Unassembled WGS sequence"/>
</dbReference>
<gene>
    <name evidence="1" type="ORF">BYL167_LOCUS44937</name>
</gene>
<organism evidence="1 2">
    <name type="scientific">Rotaria magnacalcarata</name>
    <dbReference type="NCBI Taxonomy" id="392030"/>
    <lineage>
        <taxon>Eukaryota</taxon>
        <taxon>Metazoa</taxon>
        <taxon>Spiralia</taxon>
        <taxon>Gnathifera</taxon>
        <taxon>Rotifera</taxon>
        <taxon>Eurotatoria</taxon>
        <taxon>Bdelloidea</taxon>
        <taxon>Philodinida</taxon>
        <taxon>Philodinidae</taxon>
        <taxon>Rotaria</taxon>
    </lineage>
</organism>
<protein>
    <recommendedName>
        <fullName evidence="3">Peptidase S1 domain-containing protein</fullName>
    </recommendedName>
</protein>
<comment type="caution">
    <text evidence="1">The sequence shown here is derived from an EMBL/GenBank/DDBJ whole genome shotgun (WGS) entry which is preliminary data.</text>
</comment>